<dbReference type="InterPro" id="IPR004567">
    <property type="entry name" value="Type_II_PanK"/>
</dbReference>
<name>A0A9Q9F196_9STAP</name>
<evidence type="ECO:0000313" key="8">
    <source>
        <dbReference type="EMBL" id="UTH13570.1"/>
    </source>
</evidence>
<dbReference type="OrthoDB" id="358216at2"/>
<dbReference type="PANTHER" id="PTHR12280">
    <property type="entry name" value="PANTOTHENATE KINASE"/>
    <property type="match status" value="1"/>
</dbReference>
<evidence type="ECO:0000256" key="2">
    <source>
        <dbReference type="ARBA" id="ARBA00022679"/>
    </source>
</evidence>
<gene>
    <name evidence="8" type="primary">coaW</name>
    <name evidence="7" type="ORF">ERX35_006815</name>
    <name evidence="8" type="ORF">KFV11_10145</name>
</gene>
<dbReference type="KEGG" id="mequ:KFV11_10145"/>
<keyword evidence="9" id="KW-1185">Reference proteome</keyword>
<dbReference type="NCBIfam" id="NF009842">
    <property type="entry name" value="PRK13317.1"/>
    <property type="match status" value="1"/>
</dbReference>
<dbReference type="GO" id="GO:0005524">
    <property type="term" value="F:ATP binding"/>
    <property type="evidence" value="ECO:0007669"/>
    <property type="project" value="UniProtKB-KW"/>
</dbReference>
<reference evidence="7 9" key="1">
    <citation type="submission" date="2019-09" db="EMBL/GenBank/DDBJ databases">
        <authorList>
            <person name="Mazhar S."/>
            <person name="Altermann E."/>
            <person name="Hill C."/>
            <person name="Mcauliffe O."/>
        </authorList>
    </citation>
    <scope>NUCLEOTIDE SEQUENCE [LARGE SCALE GENOMIC DNA]</scope>
    <source>
        <strain evidence="7 9">ATCC 51831</strain>
    </source>
</reference>
<evidence type="ECO:0000256" key="5">
    <source>
        <dbReference type="ARBA" id="ARBA00022840"/>
    </source>
</evidence>
<evidence type="ECO:0000256" key="1">
    <source>
        <dbReference type="ARBA" id="ARBA00022490"/>
    </source>
</evidence>
<evidence type="ECO:0000313" key="9">
    <source>
        <dbReference type="Proteomes" id="UP000295735"/>
    </source>
</evidence>
<keyword evidence="1" id="KW-0963">Cytoplasm</keyword>
<dbReference type="Proteomes" id="UP000295735">
    <property type="component" value="Unassembled WGS sequence"/>
</dbReference>
<keyword evidence="2 8" id="KW-0808">Transferase</keyword>
<dbReference type="Proteomes" id="UP001057381">
    <property type="component" value="Chromosome"/>
</dbReference>
<dbReference type="InterPro" id="IPR011602">
    <property type="entry name" value="Type_II_PanK_bac"/>
</dbReference>
<dbReference type="Pfam" id="PF03630">
    <property type="entry name" value="Fumble"/>
    <property type="match status" value="1"/>
</dbReference>
<dbReference type="GO" id="GO:0015937">
    <property type="term" value="P:coenzyme A biosynthetic process"/>
    <property type="evidence" value="ECO:0007669"/>
    <property type="project" value="UniProtKB-KW"/>
</dbReference>
<dbReference type="EMBL" id="SCWC02000004">
    <property type="protein sequence ID" value="KAA1039279.1"/>
    <property type="molecule type" value="Genomic_DNA"/>
</dbReference>
<dbReference type="PIRSF" id="PIRSF036940">
    <property type="entry name" value="PanK_bac_aCoA"/>
    <property type="match status" value="1"/>
</dbReference>
<keyword evidence="3" id="KW-0547">Nucleotide-binding</keyword>
<keyword evidence="6" id="KW-0173">Coenzyme A biosynthesis</keyword>
<dbReference type="GO" id="GO:0005829">
    <property type="term" value="C:cytosol"/>
    <property type="evidence" value="ECO:0007669"/>
    <property type="project" value="TreeGrafter"/>
</dbReference>
<reference evidence="8" key="2">
    <citation type="submission" date="2021-04" db="EMBL/GenBank/DDBJ databases">
        <title>Complete Genome Sequences of Macrococcus spp. from dog and cattle.</title>
        <authorList>
            <person name="Schwendener S."/>
            <person name="Perreten V."/>
        </authorList>
    </citation>
    <scope>NUCLEOTIDE SEQUENCE</scope>
    <source>
        <strain evidence="8">Epi0143-OL</strain>
    </source>
</reference>
<dbReference type="EC" id="2.7.1.33" evidence="8"/>
<keyword evidence="5" id="KW-0067">ATP-binding</keyword>
<evidence type="ECO:0000256" key="3">
    <source>
        <dbReference type="ARBA" id="ARBA00022741"/>
    </source>
</evidence>
<organism evidence="8 10">
    <name type="scientific">Macrococcus equipercicus</name>
    <dbReference type="NCBI Taxonomy" id="69967"/>
    <lineage>
        <taxon>Bacteria</taxon>
        <taxon>Bacillati</taxon>
        <taxon>Bacillota</taxon>
        <taxon>Bacilli</taxon>
        <taxon>Bacillales</taxon>
        <taxon>Staphylococcaceae</taxon>
        <taxon>Macrococcus</taxon>
    </lineage>
</organism>
<accession>A0A9Q9F196</accession>
<evidence type="ECO:0000256" key="6">
    <source>
        <dbReference type="ARBA" id="ARBA00022993"/>
    </source>
</evidence>
<dbReference type="RefSeq" id="WP_149459173.1">
    <property type="nucleotide sequence ID" value="NZ_CP073809.1"/>
</dbReference>
<dbReference type="CDD" id="cd24085">
    <property type="entry name" value="ASKHA_NBD_PanK-II_bac"/>
    <property type="match status" value="1"/>
</dbReference>
<proteinExistence type="predicted"/>
<dbReference type="AlphaFoldDB" id="A0A9Q9F196"/>
<keyword evidence="4 8" id="KW-0418">Kinase</keyword>
<evidence type="ECO:0000313" key="10">
    <source>
        <dbReference type="Proteomes" id="UP001057381"/>
    </source>
</evidence>
<dbReference type="GO" id="GO:0004594">
    <property type="term" value="F:pantothenate kinase activity"/>
    <property type="evidence" value="ECO:0007669"/>
    <property type="project" value="UniProtKB-EC"/>
</dbReference>
<dbReference type="EMBL" id="CP073809">
    <property type="protein sequence ID" value="UTH13570.1"/>
    <property type="molecule type" value="Genomic_DNA"/>
</dbReference>
<dbReference type="PANTHER" id="PTHR12280:SF20">
    <property type="entry name" value="4'-PHOSPHOPANTETHEINE PHOSPHATASE"/>
    <property type="match status" value="1"/>
</dbReference>
<evidence type="ECO:0000313" key="7">
    <source>
        <dbReference type="EMBL" id="KAA1039279.1"/>
    </source>
</evidence>
<evidence type="ECO:0000256" key="4">
    <source>
        <dbReference type="ARBA" id="ARBA00022777"/>
    </source>
</evidence>
<dbReference type="SUPFAM" id="SSF53067">
    <property type="entry name" value="Actin-like ATPase domain"/>
    <property type="match status" value="1"/>
</dbReference>
<dbReference type="Gene3D" id="3.30.420.40">
    <property type="match status" value="1"/>
</dbReference>
<sequence length="272" mass="29142">MKIGIDAGGTLIKIAVEDQGQLTFKKQPSTEITEVAAWLAALPDADVALTGGKATYLQSLIPQQAFQSIEFDATFRGIQSFLEQHDIALADYIFANVGTGTSIHFVDGENQLRAGGTGAGGGMIQGLSYLLTGITDFSEVTSRAAAGDREKIDLKVKHIYKGDKTPIPGDLTAANFGNVLHNMHDMTFTADDKLAAVMGVVGETVTTISIHAAREFKTEHVVYIGSSFLGNALLREVVMDYTVLRGFKPYFIENGEFSGAVGTMRLMEAAAR</sequence>
<protein>
    <submittedName>
        <fullName evidence="8">Type II pantothenate kinase</fullName>
        <ecNumber evidence="8">2.7.1.33</ecNumber>
    </submittedName>
</protein>
<dbReference type="InterPro" id="IPR043129">
    <property type="entry name" value="ATPase_NBD"/>
</dbReference>